<comment type="caution">
    <text evidence="2">The sequence shown here is derived from an EMBL/GenBank/DDBJ whole genome shotgun (WGS) entry which is preliminary data.</text>
</comment>
<evidence type="ECO:0000313" key="3">
    <source>
        <dbReference type="Proteomes" id="UP000193642"/>
    </source>
</evidence>
<dbReference type="Proteomes" id="UP000193642">
    <property type="component" value="Unassembled WGS sequence"/>
</dbReference>
<proteinExistence type="predicted"/>
<evidence type="ECO:0000256" key="1">
    <source>
        <dbReference type="SAM" id="MobiDB-lite"/>
    </source>
</evidence>
<sequence length="192" mass="21531">MAIVNCICGDPPDTGDKVSALVWAVTALKEREEREAKEIRFFAPQTLHQINNQTMSSAQTKQEEADAEYARQLAKEEASQPPPPFYEPPAYSNQYQPEYKPPQQHQQQQLPIVIGSNGLPMVPVIVNPDGRTANITNHSFTVSQQAVPLGQALATHSYSGGVRVDEPYNSNGYWGPERNDVQVPPKKKWYQW</sequence>
<organism evidence="2 3">
    <name type="scientific">Rhizoclosmatium globosum</name>
    <dbReference type="NCBI Taxonomy" id="329046"/>
    <lineage>
        <taxon>Eukaryota</taxon>
        <taxon>Fungi</taxon>
        <taxon>Fungi incertae sedis</taxon>
        <taxon>Chytridiomycota</taxon>
        <taxon>Chytridiomycota incertae sedis</taxon>
        <taxon>Chytridiomycetes</taxon>
        <taxon>Chytridiales</taxon>
        <taxon>Chytriomycetaceae</taxon>
        <taxon>Rhizoclosmatium</taxon>
    </lineage>
</organism>
<evidence type="ECO:0000313" key="2">
    <source>
        <dbReference type="EMBL" id="ORY49405.1"/>
    </source>
</evidence>
<keyword evidence="3" id="KW-1185">Reference proteome</keyword>
<dbReference type="EMBL" id="MCGO01000009">
    <property type="protein sequence ID" value="ORY49405.1"/>
    <property type="molecule type" value="Genomic_DNA"/>
</dbReference>
<feature type="compositionally biased region" description="Low complexity" evidence="1">
    <location>
        <begin position="94"/>
        <end position="108"/>
    </location>
</feature>
<reference evidence="2 3" key="1">
    <citation type="submission" date="2016-07" db="EMBL/GenBank/DDBJ databases">
        <title>Pervasive Adenine N6-methylation of Active Genes in Fungi.</title>
        <authorList>
            <consortium name="DOE Joint Genome Institute"/>
            <person name="Mondo S.J."/>
            <person name="Dannebaum R.O."/>
            <person name="Kuo R.C."/>
            <person name="Labutti K."/>
            <person name="Haridas S."/>
            <person name="Kuo A."/>
            <person name="Salamov A."/>
            <person name="Ahrendt S.R."/>
            <person name="Lipzen A."/>
            <person name="Sullivan W."/>
            <person name="Andreopoulos W.B."/>
            <person name="Clum A."/>
            <person name="Lindquist E."/>
            <person name="Daum C."/>
            <person name="Ramamoorthy G.K."/>
            <person name="Gryganskyi A."/>
            <person name="Culley D."/>
            <person name="Magnuson J.K."/>
            <person name="James T.Y."/>
            <person name="O'Malley M.A."/>
            <person name="Stajich J.E."/>
            <person name="Spatafora J.W."/>
            <person name="Visel A."/>
            <person name="Grigoriev I.V."/>
        </authorList>
    </citation>
    <scope>NUCLEOTIDE SEQUENCE [LARGE SCALE GENOMIC DNA]</scope>
    <source>
        <strain evidence="2 3">JEL800</strain>
    </source>
</reference>
<name>A0A1Y2CSQ0_9FUNG</name>
<accession>A0A1Y2CSQ0</accession>
<protein>
    <submittedName>
        <fullName evidence="2">Uncharacterized protein</fullName>
    </submittedName>
</protein>
<gene>
    <name evidence="2" type="ORF">BCR33DRAFT_713740</name>
</gene>
<dbReference type="AlphaFoldDB" id="A0A1Y2CSQ0"/>
<feature type="region of interest" description="Disordered" evidence="1">
    <location>
        <begin position="54"/>
        <end position="108"/>
    </location>
</feature>